<dbReference type="SUPFAM" id="SSF53335">
    <property type="entry name" value="S-adenosyl-L-methionine-dependent methyltransferases"/>
    <property type="match status" value="1"/>
</dbReference>
<dbReference type="InterPro" id="IPR041698">
    <property type="entry name" value="Methyltransf_25"/>
</dbReference>
<evidence type="ECO:0000256" key="3">
    <source>
        <dbReference type="ARBA" id="ARBA00022691"/>
    </source>
</evidence>
<keyword evidence="1 5" id="KW-0489">Methyltransferase</keyword>
<dbReference type="RefSeq" id="WP_126305525.1">
    <property type="nucleotide sequence ID" value="NZ_AP018449.1"/>
</dbReference>
<dbReference type="Pfam" id="PF13649">
    <property type="entry name" value="Methyltransf_25"/>
    <property type="match status" value="1"/>
</dbReference>
<gene>
    <name evidence="5" type="ORF">MAMMFC1_00007</name>
</gene>
<dbReference type="GO" id="GO:0032259">
    <property type="term" value="P:methylation"/>
    <property type="evidence" value="ECO:0007669"/>
    <property type="project" value="UniProtKB-KW"/>
</dbReference>
<dbReference type="AlphaFoldDB" id="A0A348AE76"/>
<proteinExistence type="predicted"/>
<reference evidence="5 6" key="1">
    <citation type="journal article" date="2018" name="Int. J. Syst. Evol. Microbiol.">
        <title>Methylomusa anaerophila gen. nov., sp. nov., an anaerobic methanol-utilizing bacterium isolated from a microbial fuel cell.</title>
        <authorList>
            <person name="Amano N."/>
            <person name="Yamamuro A."/>
            <person name="Miyahara M."/>
            <person name="Kouzuma A."/>
            <person name="Abe T."/>
            <person name="Watanabe K."/>
        </authorList>
    </citation>
    <scope>NUCLEOTIDE SEQUENCE [LARGE SCALE GENOMIC DNA]</scope>
    <source>
        <strain evidence="5 6">MMFC1</strain>
    </source>
</reference>
<evidence type="ECO:0000259" key="4">
    <source>
        <dbReference type="Pfam" id="PF13649"/>
    </source>
</evidence>
<accession>A0A348AE76</accession>
<dbReference type="Gene3D" id="2.20.130.10">
    <property type="entry name" value="CAC2371-like domains"/>
    <property type="match status" value="1"/>
</dbReference>
<evidence type="ECO:0000313" key="6">
    <source>
        <dbReference type="Proteomes" id="UP000276437"/>
    </source>
</evidence>
<dbReference type="Gene3D" id="3.40.50.150">
    <property type="entry name" value="Vaccinia Virus protein VP39"/>
    <property type="match status" value="1"/>
</dbReference>
<keyword evidence="3" id="KW-0949">S-adenosyl-L-methionine</keyword>
<dbReference type="InterPro" id="IPR029063">
    <property type="entry name" value="SAM-dependent_MTases_sf"/>
</dbReference>
<sequence>MQIKLKTDTENFLHTNPALYLAFYRDPNLCTAHFIHALLAEYKAGKKVLDIGSGLGREVAYLNSMGYEATGLDNSQEMLSWAKEHYPASPFVYGDQADFSLNQQFDALFCVGSTFLYNFSNEAVLSSLQCFRKHLHNGGLLYLDMRNAAFFLTKEGQRWLTEDLAEQTIFEDTVVTLKTRFSIDLANQILQRDYSWTVTGWPPIIEHLRHRLFFPQELTNYLSSCSFRLLQIFDNPTPHAGKYDRQSPFVFSNEMLGTRMQVIAQAV</sequence>
<name>A0A348AE76_9FIRM</name>
<dbReference type="CDD" id="cd02440">
    <property type="entry name" value="AdoMet_MTases"/>
    <property type="match status" value="1"/>
</dbReference>
<dbReference type="OrthoDB" id="9804312at2"/>
<dbReference type="KEGG" id="mana:MAMMFC1_00007"/>
<evidence type="ECO:0000256" key="1">
    <source>
        <dbReference type="ARBA" id="ARBA00022603"/>
    </source>
</evidence>
<dbReference type="Proteomes" id="UP000276437">
    <property type="component" value="Chromosome"/>
</dbReference>
<keyword evidence="2 5" id="KW-0808">Transferase</keyword>
<dbReference type="PANTHER" id="PTHR43464:SF19">
    <property type="entry name" value="UBIQUINONE BIOSYNTHESIS O-METHYLTRANSFERASE, MITOCHONDRIAL"/>
    <property type="match status" value="1"/>
</dbReference>
<dbReference type="PANTHER" id="PTHR43464">
    <property type="entry name" value="METHYLTRANSFERASE"/>
    <property type="match status" value="1"/>
</dbReference>
<keyword evidence="6" id="KW-1185">Reference proteome</keyword>
<evidence type="ECO:0000313" key="5">
    <source>
        <dbReference type="EMBL" id="BBB89374.1"/>
    </source>
</evidence>
<feature type="domain" description="Methyltransferase" evidence="4">
    <location>
        <begin position="48"/>
        <end position="139"/>
    </location>
</feature>
<dbReference type="EC" id="2.1.1.156" evidence="5"/>
<organism evidence="5 6">
    <name type="scientific">Methylomusa anaerophila</name>
    <dbReference type="NCBI Taxonomy" id="1930071"/>
    <lineage>
        <taxon>Bacteria</taxon>
        <taxon>Bacillati</taxon>
        <taxon>Bacillota</taxon>
        <taxon>Negativicutes</taxon>
        <taxon>Selenomonadales</taxon>
        <taxon>Sporomusaceae</taxon>
        <taxon>Methylomusa</taxon>
    </lineage>
</organism>
<evidence type="ECO:0000256" key="2">
    <source>
        <dbReference type="ARBA" id="ARBA00022679"/>
    </source>
</evidence>
<dbReference type="EMBL" id="AP018449">
    <property type="protein sequence ID" value="BBB89374.1"/>
    <property type="molecule type" value="Genomic_DNA"/>
</dbReference>
<dbReference type="GO" id="GO:0008168">
    <property type="term" value="F:methyltransferase activity"/>
    <property type="evidence" value="ECO:0007669"/>
    <property type="project" value="UniProtKB-KW"/>
</dbReference>
<protein>
    <submittedName>
        <fullName evidence="5">Glycine/sarcosine N-methyltransferase</fullName>
        <ecNumber evidence="5">2.1.1.156</ecNumber>
    </submittedName>
</protein>